<feature type="transmembrane region" description="Helical" evidence="5">
    <location>
        <begin position="97"/>
        <end position="116"/>
    </location>
</feature>
<evidence type="ECO:0000313" key="7">
    <source>
        <dbReference type="Proteomes" id="UP000290649"/>
    </source>
</evidence>
<dbReference type="Pfam" id="PF07457">
    <property type="entry name" value="DUF1516"/>
    <property type="match status" value="1"/>
</dbReference>
<dbReference type="EMBL" id="QOUX01000046">
    <property type="protein sequence ID" value="RXI97747.1"/>
    <property type="molecule type" value="Genomic_DNA"/>
</dbReference>
<dbReference type="AlphaFoldDB" id="A0A4Q0VPF5"/>
<accession>A0A4Q0VPF5</accession>
<sequence length="118" mass="13604">MPYIALYHPHAYFWMLLVLLFFVSFFLYRANIAKGAKITHMVLRLLYVIMIGTGVGMLVMIGFPLTHIIKGVLAIALIYFMEMILVRTKKGTLKPHFWFYCLGALALVLLLGYRIISF</sequence>
<feature type="transmembrane region" description="Helical" evidence="5">
    <location>
        <begin position="12"/>
        <end position="30"/>
    </location>
</feature>
<gene>
    <name evidence="6" type="ORF">DS745_15365</name>
</gene>
<comment type="caution">
    <text evidence="6">The sequence shown here is derived from an EMBL/GenBank/DDBJ whole genome shotgun (WGS) entry which is preliminary data.</text>
</comment>
<protein>
    <submittedName>
        <fullName evidence="6">DUF1516 family protein</fullName>
    </submittedName>
</protein>
<evidence type="ECO:0000256" key="1">
    <source>
        <dbReference type="ARBA" id="ARBA00022475"/>
    </source>
</evidence>
<organism evidence="6 7">
    <name type="scientific">Anaerobacillus alkaliphilus</name>
    <dbReference type="NCBI Taxonomy" id="1548597"/>
    <lineage>
        <taxon>Bacteria</taxon>
        <taxon>Bacillati</taxon>
        <taxon>Bacillota</taxon>
        <taxon>Bacilli</taxon>
        <taxon>Bacillales</taxon>
        <taxon>Bacillaceae</taxon>
        <taxon>Anaerobacillus</taxon>
    </lineage>
</organism>
<reference evidence="6 7" key="1">
    <citation type="journal article" date="2019" name="Int. J. Syst. Evol. Microbiol.">
        <title>Anaerobacillus alkaliphilus sp. nov., a novel alkaliphilic and moderately halophilic bacterium.</title>
        <authorList>
            <person name="Borsodi A.K."/>
            <person name="Aszalos J.M."/>
            <person name="Bihari P."/>
            <person name="Nagy I."/>
            <person name="Schumann P."/>
            <person name="Sproer C."/>
            <person name="Kovacs A.L."/>
            <person name="Boka K."/>
            <person name="Dobosy P."/>
            <person name="Ovari M."/>
            <person name="Szili-Kovacs T."/>
            <person name="Toth E."/>
        </authorList>
    </citation>
    <scope>NUCLEOTIDE SEQUENCE [LARGE SCALE GENOMIC DNA]</scope>
    <source>
        <strain evidence="6 7">B16-10</strain>
    </source>
</reference>
<evidence type="ECO:0000313" key="6">
    <source>
        <dbReference type="EMBL" id="RXI97747.1"/>
    </source>
</evidence>
<keyword evidence="4 5" id="KW-0472">Membrane</keyword>
<evidence type="ECO:0000256" key="3">
    <source>
        <dbReference type="ARBA" id="ARBA00022989"/>
    </source>
</evidence>
<evidence type="ECO:0000256" key="2">
    <source>
        <dbReference type="ARBA" id="ARBA00022692"/>
    </source>
</evidence>
<keyword evidence="2 5" id="KW-0812">Transmembrane</keyword>
<keyword evidence="7" id="KW-1185">Reference proteome</keyword>
<evidence type="ECO:0000256" key="4">
    <source>
        <dbReference type="ARBA" id="ARBA00023136"/>
    </source>
</evidence>
<proteinExistence type="predicted"/>
<keyword evidence="1" id="KW-1003">Cell membrane</keyword>
<feature type="transmembrane region" description="Helical" evidence="5">
    <location>
        <begin position="42"/>
        <end position="61"/>
    </location>
</feature>
<feature type="transmembrane region" description="Helical" evidence="5">
    <location>
        <begin position="67"/>
        <end position="85"/>
    </location>
</feature>
<dbReference type="RefSeq" id="WP_129079112.1">
    <property type="nucleotide sequence ID" value="NZ_QOUX01000046.1"/>
</dbReference>
<evidence type="ECO:0000256" key="5">
    <source>
        <dbReference type="SAM" id="Phobius"/>
    </source>
</evidence>
<dbReference type="OrthoDB" id="2365314at2"/>
<dbReference type="InterPro" id="IPR010899">
    <property type="entry name" value="UPF0344"/>
</dbReference>
<keyword evidence="3 5" id="KW-1133">Transmembrane helix</keyword>
<dbReference type="Proteomes" id="UP000290649">
    <property type="component" value="Unassembled WGS sequence"/>
</dbReference>
<name>A0A4Q0VPF5_9BACI</name>